<reference evidence="1 2" key="1">
    <citation type="submission" date="2019-04" db="EMBL/GenBank/DDBJ databases">
        <title>Niastella caeni sp. nov., isolated from activated sludge.</title>
        <authorList>
            <person name="Sheng M."/>
        </authorList>
    </citation>
    <scope>NUCLEOTIDE SEQUENCE [LARGE SCALE GENOMIC DNA]</scope>
    <source>
        <strain evidence="1 2">HX-2-15</strain>
    </source>
</reference>
<dbReference type="OrthoDB" id="676292at2"/>
<organism evidence="1 2">
    <name type="scientific">Niastella caeni</name>
    <dbReference type="NCBI Taxonomy" id="2569763"/>
    <lineage>
        <taxon>Bacteria</taxon>
        <taxon>Pseudomonadati</taxon>
        <taxon>Bacteroidota</taxon>
        <taxon>Chitinophagia</taxon>
        <taxon>Chitinophagales</taxon>
        <taxon>Chitinophagaceae</taxon>
        <taxon>Niastella</taxon>
    </lineage>
</organism>
<comment type="caution">
    <text evidence="1">The sequence shown here is derived from an EMBL/GenBank/DDBJ whole genome shotgun (WGS) entry which is preliminary data.</text>
</comment>
<protein>
    <submittedName>
        <fullName evidence="1">Uncharacterized protein</fullName>
    </submittedName>
</protein>
<dbReference type="RefSeq" id="WP_136575577.1">
    <property type="nucleotide sequence ID" value="NZ_STFF01000001.1"/>
</dbReference>
<keyword evidence="2" id="KW-1185">Reference proteome</keyword>
<dbReference type="Proteomes" id="UP000306918">
    <property type="component" value="Unassembled WGS sequence"/>
</dbReference>
<proteinExistence type="predicted"/>
<name>A0A4S8HZB4_9BACT</name>
<accession>A0A4S8HZB4</accession>
<dbReference type="AlphaFoldDB" id="A0A4S8HZB4"/>
<evidence type="ECO:0000313" key="2">
    <source>
        <dbReference type="Proteomes" id="UP000306918"/>
    </source>
</evidence>
<dbReference type="EMBL" id="STFF01000001">
    <property type="protein sequence ID" value="THU41087.1"/>
    <property type="molecule type" value="Genomic_DNA"/>
</dbReference>
<sequence>MQTRFYIICHIKTSAGPESYGRFEIGNDRETAAKLFEKLKGDKEVNEQNMLYIELMETSNGLPININILSCTLDQLTENCRIVTKEIFTQHNLGKALF</sequence>
<gene>
    <name evidence="1" type="ORF">FAM09_02930</name>
</gene>
<evidence type="ECO:0000313" key="1">
    <source>
        <dbReference type="EMBL" id="THU41087.1"/>
    </source>
</evidence>